<dbReference type="AlphaFoldDB" id="A0AA39ND46"/>
<dbReference type="Proteomes" id="UP001175227">
    <property type="component" value="Unassembled WGS sequence"/>
</dbReference>
<keyword evidence="2" id="KW-1185">Reference proteome</keyword>
<comment type="caution">
    <text evidence="1">The sequence shown here is derived from an EMBL/GenBank/DDBJ whole genome shotgun (WGS) entry which is preliminary data.</text>
</comment>
<gene>
    <name evidence="1" type="ORF">IW261DRAFT_1624482</name>
</gene>
<dbReference type="EMBL" id="JAUEPR010000108">
    <property type="protein sequence ID" value="KAK0463401.1"/>
    <property type="molecule type" value="Genomic_DNA"/>
</dbReference>
<sequence>MTRGFSFRRAEVIEGLYDALSSRGLASSVGILADESSSLSLATSEYGSWLPQVIDKVAALVHHPYDFSSDSSYRSYISTTKARYPNKVTRISSFRKFAVRLDKRTVVEEAANAREQYELGESITSKICKFGL</sequence>
<proteinExistence type="predicted"/>
<accession>A0AA39ND46</accession>
<name>A0AA39ND46_9AGAR</name>
<protein>
    <submittedName>
        <fullName evidence="1">Uncharacterized protein</fullName>
    </submittedName>
</protein>
<evidence type="ECO:0000313" key="1">
    <source>
        <dbReference type="EMBL" id="KAK0463401.1"/>
    </source>
</evidence>
<reference evidence="1" key="1">
    <citation type="submission" date="2023-06" db="EMBL/GenBank/DDBJ databases">
        <authorList>
            <consortium name="Lawrence Berkeley National Laboratory"/>
            <person name="Ahrendt S."/>
            <person name="Sahu N."/>
            <person name="Indic B."/>
            <person name="Wong-Bajracharya J."/>
            <person name="Merenyi Z."/>
            <person name="Ke H.-M."/>
            <person name="Monk M."/>
            <person name="Kocsube S."/>
            <person name="Drula E."/>
            <person name="Lipzen A."/>
            <person name="Balint B."/>
            <person name="Henrissat B."/>
            <person name="Andreopoulos B."/>
            <person name="Martin F.M."/>
            <person name="Harder C.B."/>
            <person name="Rigling D."/>
            <person name="Ford K.L."/>
            <person name="Foster G.D."/>
            <person name="Pangilinan J."/>
            <person name="Papanicolaou A."/>
            <person name="Barry K."/>
            <person name="LaButti K."/>
            <person name="Viragh M."/>
            <person name="Koriabine M."/>
            <person name="Yan M."/>
            <person name="Riley R."/>
            <person name="Champramary S."/>
            <person name="Plett K.L."/>
            <person name="Tsai I.J."/>
            <person name="Slot J."/>
            <person name="Sipos G."/>
            <person name="Plett J."/>
            <person name="Nagy L.G."/>
            <person name="Grigoriev I.V."/>
        </authorList>
    </citation>
    <scope>NUCLEOTIDE SEQUENCE</scope>
    <source>
        <strain evidence="1">ICMP 16352</strain>
    </source>
</reference>
<organism evidence="1 2">
    <name type="scientific">Armillaria novae-zelandiae</name>
    <dbReference type="NCBI Taxonomy" id="153914"/>
    <lineage>
        <taxon>Eukaryota</taxon>
        <taxon>Fungi</taxon>
        <taxon>Dikarya</taxon>
        <taxon>Basidiomycota</taxon>
        <taxon>Agaricomycotina</taxon>
        <taxon>Agaricomycetes</taxon>
        <taxon>Agaricomycetidae</taxon>
        <taxon>Agaricales</taxon>
        <taxon>Marasmiineae</taxon>
        <taxon>Physalacriaceae</taxon>
        <taxon>Armillaria</taxon>
    </lineage>
</organism>
<evidence type="ECO:0000313" key="2">
    <source>
        <dbReference type="Proteomes" id="UP001175227"/>
    </source>
</evidence>